<evidence type="ECO:0000313" key="5">
    <source>
        <dbReference type="Proteomes" id="UP000192900"/>
    </source>
</evidence>
<dbReference type="CDD" id="cd06974">
    <property type="entry name" value="TerD_like"/>
    <property type="match status" value="1"/>
</dbReference>
<dbReference type="KEGG" id="palh:B1H58_17650"/>
<evidence type="ECO:0000256" key="2">
    <source>
        <dbReference type="ARBA" id="ARBA00022686"/>
    </source>
</evidence>
<evidence type="ECO:0000313" key="4">
    <source>
        <dbReference type="EMBL" id="ARJ43689.1"/>
    </source>
</evidence>
<protein>
    <submittedName>
        <fullName evidence="4">Tellurium resistance protein TerF</fullName>
    </submittedName>
</protein>
<dbReference type="Pfam" id="PF10138">
    <property type="entry name" value="vWA-TerF-like"/>
    <property type="match status" value="1"/>
</dbReference>
<dbReference type="OrthoDB" id="5756874at2"/>
<dbReference type="SUPFAM" id="SSF53300">
    <property type="entry name" value="vWA-like"/>
    <property type="match status" value="1"/>
</dbReference>
<feature type="domain" description="VWFA" evidence="3">
    <location>
        <begin position="209"/>
        <end position="392"/>
    </location>
</feature>
<name>A0A1W6B9F1_9GAMM</name>
<dbReference type="Pfam" id="PF02342">
    <property type="entry name" value="TerD"/>
    <property type="match status" value="1"/>
</dbReference>
<organism evidence="4 5">
    <name type="scientific">Pantoea alhagi</name>
    <dbReference type="NCBI Taxonomy" id="1891675"/>
    <lineage>
        <taxon>Bacteria</taxon>
        <taxon>Pseudomonadati</taxon>
        <taxon>Pseudomonadota</taxon>
        <taxon>Gammaproteobacteria</taxon>
        <taxon>Enterobacterales</taxon>
        <taxon>Erwiniaceae</taxon>
        <taxon>Pantoea</taxon>
    </lineage>
</organism>
<keyword evidence="2" id="KW-0778">Tellurium resistance</keyword>
<dbReference type="InterPro" id="IPR003325">
    <property type="entry name" value="TerD"/>
</dbReference>
<reference evidence="4 5" key="1">
    <citation type="submission" date="2017-02" db="EMBL/GenBank/DDBJ databases">
        <title>Complete genome sequence of the drought resistance-promoting endophyte Pantoea alhagi LTYR-11Z.</title>
        <authorList>
            <person name="Zhang L."/>
        </authorList>
    </citation>
    <scope>NUCLEOTIDE SEQUENCE [LARGE SCALE GENOMIC DNA]</scope>
    <source>
        <strain evidence="4 5">LTYR-11Z</strain>
    </source>
</reference>
<dbReference type="Proteomes" id="UP000192900">
    <property type="component" value="Chromosome"/>
</dbReference>
<dbReference type="STRING" id="1891675.B1H58_17650"/>
<dbReference type="PANTHER" id="PTHR32097:SF4">
    <property type="entry name" value="GENERAL STRESS PROTEIN 16U"/>
    <property type="match status" value="1"/>
</dbReference>
<comment type="similarity">
    <text evidence="1">Belongs to the CAPAB/TerDEXZ family.</text>
</comment>
<dbReference type="EMBL" id="CP019706">
    <property type="protein sequence ID" value="ARJ43689.1"/>
    <property type="molecule type" value="Genomic_DNA"/>
</dbReference>
<dbReference type="AlphaFoldDB" id="A0A1W6B9F1"/>
<dbReference type="InterPro" id="IPR002035">
    <property type="entry name" value="VWF_A"/>
</dbReference>
<dbReference type="InterPro" id="IPR036465">
    <property type="entry name" value="vWFA_dom_sf"/>
</dbReference>
<dbReference type="SMART" id="SM00327">
    <property type="entry name" value="VWA"/>
    <property type="match status" value="1"/>
</dbReference>
<evidence type="ECO:0000259" key="3">
    <source>
        <dbReference type="PROSITE" id="PS50234"/>
    </source>
</evidence>
<evidence type="ECO:0000256" key="1">
    <source>
        <dbReference type="ARBA" id="ARBA00008775"/>
    </source>
</evidence>
<keyword evidence="5" id="KW-1185">Reference proteome</keyword>
<dbReference type="PROSITE" id="PS50234">
    <property type="entry name" value="VWFA"/>
    <property type="match status" value="1"/>
</dbReference>
<dbReference type="InterPro" id="IPR019303">
    <property type="entry name" value="vWA_TerF_C"/>
</dbReference>
<sequence length="410" mass="45551">MELAPGQNTAIHANNIEVKLTYIQRNDFHSDIDASAFLLGVNEKVSGDLDMIFFNQPQNANKSVVMEARPGEAVFRINLAGVPATVNKIAVTVVIDGKDTLDGLQELKLMCDGHTFPIQIAGRTEKALIVGHIYRHNGMWKLRAVGQGFNGGLHPLALHFGVDVSNPEPAPVPTVSLEKKLSKAPKLVSLAKPITVSLEKHRLKEVKAQVAFVLDASGSMSGQFRRGNVQAVLERVTALAVQFDDDGAMPVWAFGEKFKRYDDVTLDNIEGYIERIRNEGKRSMWEVLPGLGGTNNEPPVLDAINQEFKDSTLPVYVVFITDGGISKTRLIKDKLRESANLPVFYKFLGLGGSNYGILESLDKFSDRLVDNTHFFPVDDYEKVSDETLYDQLLIEFREWIDTAKAKRILR</sequence>
<dbReference type="Gene3D" id="3.40.50.410">
    <property type="entry name" value="von Willebrand factor, type A domain"/>
    <property type="match status" value="1"/>
</dbReference>
<gene>
    <name evidence="4" type="ORF">B1H58_17650</name>
</gene>
<dbReference type="Gene3D" id="2.60.60.30">
    <property type="entry name" value="sav2460 like domains"/>
    <property type="match status" value="1"/>
</dbReference>
<proteinExistence type="inferred from homology"/>
<accession>A0A1W6B9F1</accession>
<dbReference type="GO" id="GO:0046690">
    <property type="term" value="P:response to tellurium ion"/>
    <property type="evidence" value="ECO:0007669"/>
    <property type="project" value="UniProtKB-KW"/>
</dbReference>
<dbReference type="InterPro" id="IPR051324">
    <property type="entry name" value="Stress/Tellurium_Resist"/>
</dbReference>
<dbReference type="RefSeq" id="WP_085071741.1">
    <property type="nucleotide sequence ID" value="NZ_CP019706.1"/>
</dbReference>
<dbReference type="PANTHER" id="PTHR32097">
    <property type="entry name" value="CAMP-BINDING PROTEIN 1-RELATED"/>
    <property type="match status" value="1"/>
</dbReference>